<comment type="caution">
    <text evidence="2">The sequence shown here is derived from an EMBL/GenBank/DDBJ whole genome shotgun (WGS) entry which is preliminary data.</text>
</comment>
<feature type="region of interest" description="Disordered" evidence="1">
    <location>
        <begin position="1"/>
        <end position="42"/>
    </location>
</feature>
<dbReference type="EMBL" id="JASWJB010000043">
    <property type="protein sequence ID" value="KAK2606269.1"/>
    <property type="molecule type" value="Genomic_DNA"/>
</dbReference>
<evidence type="ECO:0000256" key="1">
    <source>
        <dbReference type="SAM" id="MobiDB-lite"/>
    </source>
</evidence>
<dbReference type="AlphaFoldDB" id="A0AAJ0CTG2"/>
<organism evidence="2 3">
    <name type="scientific">Conoideocrella luteorostrata</name>
    <dbReference type="NCBI Taxonomy" id="1105319"/>
    <lineage>
        <taxon>Eukaryota</taxon>
        <taxon>Fungi</taxon>
        <taxon>Dikarya</taxon>
        <taxon>Ascomycota</taxon>
        <taxon>Pezizomycotina</taxon>
        <taxon>Sordariomycetes</taxon>
        <taxon>Hypocreomycetidae</taxon>
        <taxon>Hypocreales</taxon>
        <taxon>Clavicipitaceae</taxon>
        <taxon>Conoideocrella</taxon>
    </lineage>
</organism>
<protein>
    <submittedName>
        <fullName evidence="2">Uncharacterized protein</fullName>
    </submittedName>
</protein>
<proteinExistence type="predicted"/>
<evidence type="ECO:0000313" key="2">
    <source>
        <dbReference type="EMBL" id="KAK2606269.1"/>
    </source>
</evidence>
<gene>
    <name evidence="2" type="ORF">QQS21_003317</name>
</gene>
<evidence type="ECO:0000313" key="3">
    <source>
        <dbReference type="Proteomes" id="UP001251528"/>
    </source>
</evidence>
<feature type="compositionally biased region" description="Low complexity" evidence="1">
    <location>
        <begin position="10"/>
        <end position="23"/>
    </location>
</feature>
<sequence length="272" mass="30401">MSEDGRLMEQRQQQRQQNQMPQRAILPRLLPSSKKPASKPAVLKSPVRIRRGIIAGRVRKAATAAAAATTTTTTTTAVKRDRQSLPEVPGFMPLFPQVMPSRRSTTWKPPQPSTAQLIEALNSHRINTLTELVRIERIAAACTSPSEAQAFQSPMTAAWIHYVTSHQLTTELRNLTPNYPLTADVMREAYSRVRSDPAANRSWNLAWLCLMKVKDDGLIAVYATLEAMKPEMWGGKSPSPEDISQLAACFEAEWSAAVDRMLRHWSTPPTWC</sequence>
<keyword evidence="3" id="KW-1185">Reference proteome</keyword>
<dbReference type="Proteomes" id="UP001251528">
    <property type="component" value="Unassembled WGS sequence"/>
</dbReference>
<reference evidence="2" key="1">
    <citation type="submission" date="2023-06" db="EMBL/GenBank/DDBJ databases">
        <title>Conoideocrella luteorostrata (Hypocreales: Clavicipitaceae), a potential biocontrol fungus for elongate hemlock scale in United States Christmas tree production areas.</title>
        <authorList>
            <person name="Barrett H."/>
            <person name="Lovett B."/>
            <person name="Macias A.M."/>
            <person name="Stajich J.E."/>
            <person name="Kasson M.T."/>
        </authorList>
    </citation>
    <scope>NUCLEOTIDE SEQUENCE</scope>
    <source>
        <strain evidence="2">ARSEF 14590</strain>
    </source>
</reference>
<name>A0AAJ0CTG2_9HYPO</name>
<accession>A0AAJ0CTG2</accession>